<evidence type="ECO:0000256" key="7">
    <source>
        <dbReference type="ARBA" id="ARBA00023315"/>
    </source>
</evidence>
<dbReference type="InterPro" id="IPR023213">
    <property type="entry name" value="CAT-like_dom_sf"/>
</dbReference>
<keyword evidence="4" id="KW-0808">Transferase</keyword>
<dbReference type="Gene3D" id="3.30.559.10">
    <property type="entry name" value="Chloramphenicol acetyltransferase-like domain"/>
    <property type="match status" value="1"/>
</dbReference>
<dbReference type="EMBL" id="BMAT01001486">
    <property type="protein sequence ID" value="GFR86887.1"/>
    <property type="molecule type" value="Genomic_DNA"/>
</dbReference>
<reference evidence="10 11" key="1">
    <citation type="journal article" date="2021" name="Elife">
        <title>Chloroplast acquisition without the gene transfer in kleptoplastic sea slugs, Plakobranchus ocellatus.</title>
        <authorList>
            <person name="Maeda T."/>
            <person name="Takahashi S."/>
            <person name="Yoshida T."/>
            <person name="Shimamura S."/>
            <person name="Takaki Y."/>
            <person name="Nagai Y."/>
            <person name="Toyoda A."/>
            <person name="Suzuki Y."/>
            <person name="Arimoto A."/>
            <person name="Ishii H."/>
            <person name="Satoh N."/>
            <person name="Nishiyama T."/>
            <person name="Hasebe M."/>
            <person name="Maruyama T."/>
            <person name="Minagawa J."/>
            <person name="Obokata J."/>
            <person name="Shigenobu S."/>
        </authorList>
    </citation>
    <scope>NUCLEOTIDE SEQUENCE [LARGE SCALE GENOMIC DNA]</scope>
</reference>
<organism evidence="10 11">
    <name type="scientific">Elysia marginata</name>
    <dbReference type="NCBI Taxonomy" id="1093978"/>
    <lineage>
        <taxon>Eukaryota</taxon>
        <taxon>Metazoa</taxon>
        <taxon>Spiralia</taxon>
        <taxon>Lophotrochozoa</taxon>
        <taxon>Mollusca</taxon>
        <taxon>Gastropoda</taxon>
        <taxon>Heterobranchia</taxon>
        <taxon>Euthyneura</taxon>
        <taxon>Panpulmonata</taxon>
        <taxon>Sacoglossa</taxon>
        <taxon>Placobranchoidea</taxon>
        <taxon>Plakobranchidae</taxon>
        <taxon>Elysia</taxon>
    </lineage>
</organism>
<dbReference type="Gene3D" id="3.30.559.70">
    <property type="entry name" value="Choline/Carnitine o-acyltransferase, domain 2"/>
    <property type="match status" value="1"/>
</dbReference>
<dbReference type="PANTHER" id="PTHR22589">
    <property type="entry name" value="CARNITINE O-ACYLTRANSFERASE"/>
    <property type="match status" value="1"/>
</dbReference>
<keyword evidence="6" id="KW-0443">Lipid metabolism</keyword>
<dbReference type="Proteomes" id="UP000762676">
    <property type="component" value="Unassembled WGS sequence"/>
</dbReference>
<dbReference type="InterPro" id="IPR039551">
    <property type="entry name" value="Cho/carn_acyl_trans"/>
</dbReference>
<evidence type="ECO:0000256" key="4">
    <source>
        <dbReference type="ARBA" id="ARBA00022679"/>
    </source>
</evidence>
<protein>
    <submittedName>
        <fullName evidence="10">Carnitine O-octanoyltransferase</fullName>
    </submittedName>
</protein>
<evidence type="ECO:0000256" key="1">
    <source>
        <dbReference type="ARBA" id="ARBA00005005"/>
    </source>
</evidence>
<evidence type="ECO:0000256" key="8">
    <source>
        <dbReference type="ARBA" id="ARBA00048999"/>
    </source>
</evidence>
<dbReference type="GO" id="GO:0005777">
    <property type="term" value="C:peroxisome"/>
    <property type="evidence" value="ECO:0007669"/>
    <property type="project" value="TreeGrafter"/>
</dbReference>
<evidence type="ECO:0000256" key="5">
    <source>
        <dbReference type="ARBA" id="ARBA00022832"/>
    </source>
</evidence>
<evidence type="ECO:0000256" key="6">
    <source>
        <dbReference type="ARBA" id="ARBA00023098"/>
    </source>
</evidence>
<evidence type="ECO:0000313" key="11">
    <source>
        <dbReference type="Proteomes" id="UP000762676"/>
    </source>
</evidence>
<dbReference type="AlphaFoldDB" id="A0AAV4GM95"/>
<comment type="catalytic activity">
    <reaction evidence="8">
        <text>4,8-dimethylnonanoyl-CoA + (R)-carnitine = O-4,8-dimethylnonanoyl-(R)-carnitine + CoA</text>
        <dbReference type="Rhea" id="RHEA:44860"/>
        <dbReference type="ChEBI" id="CHEBI:16347"/>
        <dbReference type="ChEBI" id="CHEBI:57287"/>
        <dbReference type="ChEBI" id="CHEBI:77061"/>
        <dbReference type="ChEBI" id="CHEBI:84654"/>
    </reaction>
</comment>
<dbReference type="SUPFAM" id="SSF52777">
    <property type="entry name" value="CoA-dependent acyltransferases"/>
    <property type="match status" value="2"/>
</dbReference>
<accession>A0AAV4GM95</accession>
<keyword evidence="7" id="KW-0012">Acyltransferase</keyword>
<comment type="similarity">
    <text evidence="2">Belongs to the carnitine/choline acetyltransferase family.</text>
</comment>
<dbReference type="Pfam" id="PF00755">
    <property type="entry name" value="Carn_acyltransf"/>
    <property type="match status" value="1"/>
</dbReference>
<comment type="caution">
    <text evidence="10">The sequence shown here is derived from an EMBL/GenBank/DDBJ whole genome shotgun (WGS) entry which is preliminary data.</text>
</comment>
<dbReference type="Gene3D" id="1.10.275.20">
    <property type="entry name" value="Choline/Carnitine o-acyltransferase"/>
    <property type="match status" value="1"/>
</dbReference>
<dbReference type="GO" id="GO:0008458">
    <property type="term" value="F:carnitine O-octanoyltransferase activity"/>
    <property type="evidence" value="ECO:0007669"/>
    <property type="project" value="TreeGrafter"/>
</dbReference>
<proteinExistence type="inferred from homology"/>
<gene>
    <name evidence="10" type="ORF">ElyMa_000733200</name>
</gene>
<dbReference type="InterPro" id="IPR000542">
    <property type="entry name" value="Carn_acyl_trans"/>
</dbReference>
<sequence length="855" mass="96658">MKRISGSKRSTTRFIVESDPHAISKESLNFEIRSSHRRSSADKAVIPKLSIGRVHSHAPPTINFQVEKGRDTGKTPKQTFSKLLQGGNKLSFHDIRKSLNAKSRSMVLEYGLVPETCSQWKSEDVTRFTGEMWQHGSSRVTDTAINIPTEETCEVLWSEANSRAVLCGDLSLAALEDLWPWPWLSPDLNTLDYVSNEVRPTTFSFQEQLHVYPLLPLSHTLQSYIRSVKLLVRPERLRHIEKLLNNFEKTSGQGFQNDIIREFSTVNLSDDSMSMYWLPRLVPSVTQCLTRLEAPLANSAILFSAMWDLWPAREDSQIERAIVIIELVAEFARLVYSERLSVFKDDSGFPLCNHQFRKLFSSSKIPGIPSDATHCFFKTIYEPLKRSTPKHIVVVCRGQMFRLEIILDDFSTVTTQELRESLMEIVTTAEENSSTSVSGVGILTSIDRDEWSETRVHLMTLSENNRDCLQTLEECMFVLTLEHMKSRGTDRLVNEAVFADGCNRWYDKGLSFYMYQNGLLTVNVCSSIVDNSVVNTLLRFIHIRILEDAERWDDEVYRKSGRVSRCVSMEGLFHAKTLSQISELVLVQEEHSELDVPSASQSCTTHLRPLIFDLDDSLVKRILDAEMSFDCLSENLSSSLCQFQGFEIDLLEDRKINIDAFAHLALQLTFLKMYFRPPAVGSKVSIRRFYHAHFETMITTTAESLAWCNEMLKPDASVADKKRLFLEAAKKHAQQLEEVRSGLGCFHHLSALREIAAAAGDHSSVATLDTLSEQPAGSPESLDISCEGCETHDCLSVAVVVPPSVSSYGVGYVLAKSRALFSVCSWKSCPSTCAENFSWSLHTCLEQLQKLLYQS</sequence>
<dbReference type="InterPro" id="IPR042231">
    <property type="entry name" value="Cho/carn_acyl_trans_2"/>
</dbReference>
<keyword evidence="5" id="KW-0276">Fatty acid metabolism</keyword>
<evidence type="ECO:0000256" key="3">
    <source>
        <dbReference type="ARBA" id="ARBA00022448"/>
    </source>
</evidence>
<feature type="domain" description="Choline/carnitine acyltransferase" evidence="9">
    <location>
        <begin position="213"/>
        <end position="842"/>
    </location>
</feature>
<dbReference type="InterPro" id="IPR042572">
    <property type="entry name" value="Carn_acyl_trans_N"/>
</dbReference>
<comment type="pathway">
    <text evidence="1">Lipid metabolism; fatty acid beta-oxidation.</text>
</comment>
<name>A0AAV4GM95_9GAST</name>
<dbReference type="GO" id="GO:0006631">
    <property type="term" value="P:fatty acid metabolic process"/>
    <property type="evidence" value="ECO:0007669"/>
    <property type="project" value="UniProtKB-KW"/>
</dbReference>
<keyword evidence="3" id="KW-0813">Transport</keyword>
<evidence type="ECO:0000256" key="2">
    <source>
        <dbReference type="ARBA" id="ARBA00005232"/>
    </source>
</evidence>
<dbReference type="PANTHER" id="PTHR22589:SF67">
    <property type="entry name" value="PEROXISOMAL CARNITINE O-OCTANOYLTRANSFERASE"/>
    <property type="match status" value="1"/>
</dbReference>
<evidence type="ECO:0000259" key="9">
    <source>
        <dbReference type="Pfam" id="PF00755"/>
    </source>
</evidence>
<keyword evidence="11" id="KW-1185">Reference proteome</keyword>
<evidence type="ECO:0000313" key="10">
    <source>
        <dbReference type="EMBL" id="GFR86887.1"/>
    </source>
</evidence>